<protein>
    <recommendedName>
        <fullName evidence="4">PH domain-containing protein</fullName>
    </recommendedName>
</protein>
<name>A0ABX1J3A5_9PSEU</name>
<dbReference type="RefSeq" id="WP_168512973.1">
    <property type="nucleotide sequence ID" value="NZ_JAAXLS010000003.1"/>
</dbReference>
<comment type="caution">
    <text evidence="2">The sequence shown here is derived from an EMBL/GenBank/DDBJ whole genome shotgun (WGS) entry which is preliminary data.</text>
</comment>
<sequence length="218" mass="23765">MSEPNPAREPERLPLHQENAALRRRRLVSGLIGAVLFAAAFGGIAGLIGGRIAGLVVAAVVALPLFYVVLYNVRRRLWLEGDKVLVRTWRTRPVSITGADRIDLLVTDLRGMRTVSLLLGTGQHRRRRVKIDLAVYAGTGGRELGVLALRRLANALMNNIEANGMVFSELLVAQLKSEARGDGAPDRPLYRLASAAPSGKLAQRFTMDAVSRFVAHLD</sequence>
<gene>
    <name evidence="2" type="ORF">HFP15_07770</name>
</gene>
<feature type="transmembrane region" description="Helical" evidence="1">
    <location>
        <begin position="52"/>
        <end position="73"/>
    </location>
</feature>
<evidence type="ECO:0000313" key="2">
    <source>
        <dbReference type="EMBL" id="NKQ52777.1"/>
    </source>
</evidence>
<accession>A0ABX1J3A5</accession>
<keyword evidence="1" id="KW-0472">Membrane</keyword>
<proteinExistence type="predicted"/>
<feature type="transmembrane region" description="Helical" evidence="1">
    <location>
        <begin position="27"/>
        <end position="46"/>
    </location>
</feature>
<reference evidence="2 3" key="1">
    <citation type="submission" date="2020-04" db="EMBL/GenBank/DDBJ databases">
        <title>Novel species.</title>
        <authorList>
            <person name="Teo W.F.A."/>
            <person name="Lipun K."/>
            <person name="Srisuk N."/>
            <person name="Duangmal K."/>
        </authorList>
    </citation>
    <scope>NUCLEOTIDE SEQUENCE [LARGE SCALE GENOMIC DNA]</scope>
    <source>
        <strain evidence="2 3">K13G38</strain>
    </source>
</reference>
<evidence type="ECO:0008006" key="4">
    <source>
        <dbReference type="Google" id="ProtNLM"/>
    </source>
</evidence>
<organism evidence="2 3">
    <name type="scientific">Amycolatopsis acididurans</name>
    <dbReference type="NCBI Taxonomy" id="2724524"/>
    <lineage>
        <taxon>Bacteria</taxon>
        <taxon>Bacillati</taxon>
        <taxon>Actinomycetota</taxon>
        <taxon>Actinomycetes</taxon>
        <taxon>Pseudonocardiales</taxon>
        <taxon>Pseudonocardiaceae</taxon>
        <taxon>Amycolatopsis</taxon>
    </lineage>
</organism>
<evidence type="ECO:0000313" key="3">
    <source>
        <dbReference type="Proteomes" id="UP000715441"/>
    </source>
</evidence>
<dbReference type="EMBL" id="JAAXLS010000003">
    <property type="protein sequence ID" value="NKQ52777.1"/>
    <property type="molecule type" value="Genomic_DNA"/>
</dbReference>
<keyword evidence="3" id="KW-1185">Reference proteome</keyword>
<keyword evidence="1" id="KW-1133">Transmembrane helix</keyword>
<keyword evidence="1" id="KW-0812">Transmembrane</keyword>
<evidence type="ECO:0000256" key="1">
    <source>
        <dbReference type="SAM" id="Phobius"/>
    </source>
</evidence>
<dbReference type="Proteomes" id="UP000715441">
    <property type="component" value="Unassembled WGS sequence"/>
</dbReference>